<feature type="transmembrane region" description="Helical" evidence="2">
    <location>
        <begin position="155"/>
        <end position="181"/>
    </location>
</feature>
<dbReference type="OrthoDB" id="1655249at2"/>
<feature type="transmembrane region" description="Helical" evidence="2">
    <location>
        <begin position="211"/>
        <end position="231"/>
    </location>
</feature>
<evidence type="ECO:0000313" key="4">
    <source>
        <dbReference type="Proteomes" id="UP000013782"/>
    </source>
</evidence>
<keyword evidence="1" id="KW-0175">Coiled coil</keyword>
<dbReference type="PANTHER" id="PTHR41307:SF1">
    <property type="entry name" value="MEMBRANE PROTEIN"/>
    <property type="match status" value="1"/>
</dbReference>
<dbReference type="AlphaFoldDB" id="R2SLB4"/>
<keyword evidence="2" id="KW-0472">Membrane</keyword>
<evidence type="ECO:0000256" key="2">
    <source>
        <dbReference type="SAM" id="Phobius"/>
    </source>
</evidence>
<dbReference type="HOGENOM" id="CLU_085026_0_0_9"/>
<dbReference type="eggNOG" id="COG4858">
    <property type="taxonomic scope" value="Bacteria"/>
</dbReference>
<dbReference type="Gene3D" id="1.10.1900.10">
    <property type="entry name" value="c-terminal domain of poly(a) binding protein"/>
    <property type="match status" value="1"/>
</dbReference>
<dbReference type="PATRIC" id="fig|1158607.3.peg.2338"/>
<dbReference type="STRING" id="160454.RV10_GL001390"/>
<dbReference type="PANTHER" id="PTHR41307">
    <property type="entry name" value="MEMBRANE PROTEIN-RELATED"/>
    <property type="match status" value="1"/>
</dbReference>
<proteinExistence type="predicted"/>
<gene>
    <name evidence="3" type="ORF">UAU_02362</name>
</gene>
<evidence type="ECO:0000256" key="1">
    <source>
        <dbReference type="SAM" id="Coils"/>
    </source>
</evidence>
<keyword evidence="2" id="KW-1133">Transmembrane helix</keyword>
<dbReference type="EMBL" id="AJAQ01000016">
    <property type="protein sequence ID" value="EOH93666.1"/>
    <property type="molecule type" value="Genomic_DNA"/>
</dbReference>
<feature type="transmembrane region" description="Helical" evidence="2">
    <location>
        <begin position="187"/>
        <end position="204"/>
    </location>
</feature>
<dbReference type="Proteomes" id="UP000013782">
    <property type="component" value="Unassembled WGS sequence"/>
</dbReference>
<feature type="transmembrane region" description="Helical" evidence="2">
    <location>
        <begin position="243"/>
        <end position="265"/>
    </location>
</feature>
<accession>R2SLB4</accession>
<organism evidence="3 4">
    <name type="scientific">Enterococcus pallens ATCC BAA-351</name>
    <dbReference type="NCBI Taxonomy" id="1158607"/>
    <lineage>
        <taxon>Bacteria</taxon>
        <taxon>Bacillati</taxon>
        <taxon>Bacillota</taxon>
        <taxon>Bacilli</taxon>
        <taxon>Lactobacillales</taxon>
        <taxon>Enterococcaceae</taxon>
        <taxon>Enterococcus</taxon>
    </lineage>
</organism>
<reference evidence="3 4" key="1">
    <citation type="submission" date="2013-02" db="EMBL/GenBank/DDBJ databases">
        <title>The Genome Sequence of Enterococcus pallens BAA-351.</title>
        <authorList>
            <consortium name="The Broad Institute Genome Sequencing Platform"/>
            <consortium name="The Broad Institute Genome Sequencing Center for Infectious Disease"/>
            <person name="Earl A.M."/>
            <person name="Gilmore M.S."/>
            <person name="Lebreton F."/>
            <person name="Walker B."/>
            <person name="Young S.K."/>
            <person name="Zeng Q."/>
            <person name="Gargeya S."/>
            <person name="Fitzgerald M."/>
            <person name="Haas B."/>
            <person name="Abouelleil A."/>
            <person name="Alvarado L."/>
            <person name="Arachchi H.M."/>
            <person name="Berlin A.M."/>
            <person name="Chapman S.B."/>
            <person name="Dewar J."/>
            <person name="Goldberg J."/>
            <person name="Griggs A."/>
            <person name="Gujja S."/>
            <person name="Hansen M."/>
            <person name="Howarth C."/>
            <person name="Imamovic A."/>
            <person name="Larimer J."/>
            <person name="McCowan C."/>
            <person name="Murphy C."/>
            <person name="Neiman D."/>
            <person name="Pearson M."/>
            <person name="Priest M."/>
            <person name="Roberts A."/>
            <person name="Saif S."/>
            <person name="Shea T."/>
            <person name="Sisk P."/>
            <person name="Sykes S."/>
            <person name="Wortman J."/>
            <person name="Nusbaum C."/>
            <person name="Birren B."/>
        </authorList>
    </citation>
    <scope>NUCLEOTIDE SEQUENCE [LARGE SCALE GENOMIC DNA]</scope>
    <source>
        <strain evidence="3 4">ATCC BAA-351</strain>
    </source>
</reference>
<keyword evidence="2" id="KW-0812">Transmembrane</keyword>
<dbReference type="RefSeq" id="WP_010757352.1">
    <property type="nucleotide sequence ID" value="NZ_ASWD01000001.1"/>
</dbReference>
<evidence type="ECO:0008006" key="5">
    <source>
        <dbReference type="Google" id="ProtNLM"/>
    </source>
</evidence>
<dbReference type="SUPFAM" id="SSF158560">
    <property type="entry name" value="BH3980-like"/>
    <property type="match status" value="1"/>
</dbReference>
<feature type="coiled-coil region" evidence="1">
    <location>
        <begin position="3"/>
        <end position="61"/>
    </location>
</feature>
<keyword evidence="4" id="KW-1185">Reference proteome</keyword>
<comment type="caution">
    <text evidence="3">The sequence shown here is derived from an EMBL/GenBank/DDBJ whole genome shotgun (WGS) entry which is preliminary data.</text>
</comment>
<protein>
    <recommendedName>
        <fullName evidence="5">DUF1129 family protein</fullName>
    </recommendedName>
</protein>
<feature type="transmembrane region" description="Helical" evidence="2">
    <location>
        <begin position="91"/>
        <end position="112"/>
    </location>
</feature>
<name>R2SLB4_9ENTE</name>
<feature type="transmembrane region" description="Helical" evidence="2">
    <location>
        <begin position="124"/>
        <end position="148"/>
    </location>
</feature>
<sequence length="271" mass="30525">MTKSTLEETNAELQKELTAENEKYYGNLLIYVRAKSMIRDNQQSEELLLEILQDLLDAQNQGISAEEYFGKNPKQIADEIIKQLPIKLLDLAKVVLTGLVTYLLIMFIPTLIDPTKGIDLGRYLIVGLLTVIFAIFILKLLGHSVYCYQSKISSLLFYTFILVGLVCGLLLMIFISTPLVITLNRTTGILFILLTGFILVALFIREKDKAPWIPFIPLLSVYLFGGILLRINDFSSFLNSKTGQLVIAASLIGALFIQALLMFLLNRKKRV</sequence>
<evidence type="ECO:0000313" key="3">
    <source>
        <dbReference type="EMBL" id="EOH93666.1"/>
    </source>
</evidence>